<dbReference type="GO" id="GO:0042171">
    <property type="term" value="F:lysophosphatidic acid acyltransferase activity"/>
    <property type="evidence" value="ECO:0007669"/>
    <property type="project" value="TreeGrafter"/>
</dbReference>
<keyword evidence="6 8" id="KW-0012">Acyltransferase</keyword>
<dbReference type="PANTHER" id="PTHR23063">
    <property type="entry name" value="PHOSPHOLIPID ACYLTRANSFERASE"/>
    <property type="match status" value="1"/>
</dbReference>
<feature type="compositionally biased region" description="Basic and acidic residues" evidence="7">
    <location>
        <begin position="50"/>
        <end position="63"/>
    </location>
</feature>
<keyword evidence="9" id="KW-1185">Reference proteome</keyword>
<dbReference type="STRING" id="151549.A0A4C1T3F3"/>
<reference evidence="8 9" key="1">
    <citation type="journal article" date="2019" name="Commun. Biol.">
        <title>The bagworm genome reveals a unique fibroin gene that provides high tensile strength.</title>
        <authorList>
            <person name="Kono N."/>
            <person name="Nakamura H."/>
            <person name="Ohtoshi R."/>
            <person name="Tomita M."/>
            <person name="Numata K."/>
            <person name="Arakawa K."/>
        </authorList>
    </citation>
    <scope>NUCLEOTIDE SEQUENCE [LARGE SCALE GENOMIC DNA]</scope>
</reference>
<keyword evidence="4" id="KW-0443">Lipid metabolism</keyword>
<proteinExistence type="predicted"/>
<keyword evidence="5" id="KW-0472">Membrane</keyword>
<evidence type="ECO:0000256" key="7">
    <source>
        <dbReference type="SAM" id="MobiDB-lite"/>
    </source>
</evidence>
<dbReference type="Proteomes" id="UP000299102">
    <property type="component" value="Unassembled WGS sequence"/>
</dbReference>
<comment type="caution">
    <text evidence="8">The sequence shown here is derived from an EMBL/GenBank/DDBJ whole genome shotgun (WGS) entry which is preliminary data.</text>
</comment>
<evidence type="ECO:0000256" key="6">
    <source>
        <dbReference type="ARBA" id="ARBA00023315"/>
    </source>
</evidence>
<gene>
    <name evidence="8" type="primary">LPCAT</name>
    <name evidence="8" type="ORF">EVAR_7295_1</name>
</gene>
<sequence length="135" mass="14807">MRHPVPTSTGRQRAGDSYAAASCECPWGDDHHSLSVGSTARLSLNSSMTKETEDMTTARRKADSSGTFGTAPSREDAAPFAGGGLLDKRLKLLWLTLTQVHSACEIEFLPVYYPSEEERSDPKLYARNVRDVMAK</sequence>
<accession>A0A4C1T3F3</accession>
<dbReference type="PANTHER" id="PTHR23063:SF52">
    <property type="entry name" value="LYSOPHOSPHATIDYLCHOLINE ACYLTRANSFERASE"/>
    <property type="match status" value="1"/>
</dbReference>
<feature type="region of interest" description="Disordered" evidence="7">
    <location>
        <begin position="44"/>
        <end position="80"/>
    </location>
</feature>
<dbReference type="OrthoDB" id="272512at2759"/>
<dbReference type="GO" id="GO:0006629">
    <property type="term" value="P:lipid metabolic process"/>
    <property type="evidence" value="ECO:0007669"/>
    <property type="project" value="UniProtKB-KW"/>
</dbReference>
<evidence type="ECO:0000256" key="3">
    <source>
        <dbReference type="ARBA" id="ARBA00022989"/>
    </source>
</evidence>
<organism evidence="8 9">
    <name type="scientific">Eumeta variegata</name>
    <name type="common">Bagworm moth</name>
    <name type="synonym">Eumeta japonica</name>
    <dbReference type="NCBI Taxonomy" id="151549"/>
    <lineage>
        <taxon>Eukaryota</taxon>
        <taxon>Metazoa</taxon>
        <taxon>Ecdysozoa</taxon>
        <taxon>Arthropoda</taxon>
        <taxon>Hexapoda</taxon>
        <taxon>Insecta</taxon>
        <taxon>Pterygota</taxon>
        <taxon>Neoptera</taxon>
        <taxon>Endopterygota</taxon>
        <taxon>Lepidoptera</taxon>
        <taxon>Glossata</taxon>
        <taxon>Ditrysia</taxon>
        <taxon>Tineoidea</taxon>
        <taxon>Psychidae</taxon>
        <taxon>Oiketicinae</taxon>
        <taxon>Eumeta</taxon>
    </lineage>
</organism>
<evidence type="ECO:0000313" key="9">
    <source>
        <dbReference type="Proteomes" id="UP000299102"/>
    </source>
</evidence>
<evidence type="ECO:0000256" key="4">
    <source>
        <dbReference type="ARBA" id="ARBA00023098"/>
    </source>
</evidence>
<evidence type="ECO:0000256" key="5">
    <source>
        <dbReference type="ARBA" id="ARBA00023136"/>
    </source>
</evidence>
<keyword evidence="3" id="KW-1133">Transmembrane helix</keyword>
<protein>
    <submittedName>
        <fullName evidence="8">Lysophosphatidylcholine acyltransferase</fullName>
    </submittedName>
</protein>
<keyword evidence="1 8" id="KW-0808">Transferase</keyword>
<dbReference type="GO" id="GO:0005783">
    <property type="term" value="C:endoplasmic reticulum"/>
    <property type="evidence" value="ECO:0007669"/>
    <property type="project" value="TreeGrafter"/>
</dbReference>
<name>A0A4C1T3F3_EUMVA</name>
<dbReference type="AlphaFoldDB" id="A0A4C1T3F3"/>
<keyword evidence="2" id="KW-0812">Transmembrane</keyword>
<dbReference type="EMBL" id="BGZK01000032">
    <property type="protein sequence ID" value="GBP08705.1"/>
    <property type="molecule type" value="Genomic_DNA"/>
</dbReference>
<evidence type="ECO:0000256" key="1">
    <source>
        <dbReference type="ARBA" id="ARBA00022679"/>
    </source>
</evidence>
<evidence type="ECO:0000313" key="8">
    <source>
        <dbReference type="EMBL" id="GBP08705.1"/>
    </source>
</evidence>
<evidence type="ECO:0000256" key="2">
    <source>
        <dbReference type="ARBA" id="ARBA00022692"/>
    </source>
</evidence>